<gene>
    <name evidence="8" type="ORF">MELIAE_LOCUS5045</name>
</gene>
<keyword evidence="5 6" id="KW-0472">Membrane</keyword>
<feature type="transmembrane region" description="Helical" evidence="6">
    <location>
        <begin position="94"/>
        <end position="114"/>
    </location>
</feature>
<feature type="transmembrane region" description="Helical" evidence="6">
    <location>
        <begin position="126"/>
        <end position="146"/>
    </location>
</feature>
<evidence type="ECO:0000313" key="8">
    <source>
        <dbReference type="EMBL" id="CAH0552920.1"/>
    </source>
</evidence>
<evidence type="ECO:0000256" key="2">
    <source>
        <dbReference type="ARBA" id="ARBA00006565"/>
    </source>
</evidence>
<dbReference type="PANTHER" id="PTHR21324">
    <property type="entry name" value="FASTING-INDUCIBLE INTEGRAL MEMBRANE PROTEIN TM6P1-RELATED"/>
    <property type="match status" value="1"/>
</dbReference>
<dbReference type="InterPro" id="IPR050911">
    <property type="entry name" value="DRAM/TMEM150_Autophagy_Mod"/>
</dbReference>
<evidence type="ECO:0000256" key="1">
    <source>
        <dbReference type="ARBA" id="ARBA00004127"/>
    </source>
</evidence>
<feature type="domain" description="CWH43-like N-terminal" evidence="7">
    <location>
        <begin position="10"/>
        <end position="230"/>
    </location>
</feature>
<name>A0A9P0FEM0_BRAAE</name>
<dbReference type="GO" id="GO:0012505">
    <property type="term" value="C:endomembrane system"/>
    <property type="evidence" value="ECO:0007669"/>
    <property type="project" value="UniProtKB-SubCell"/>
</dbReference>
<proteinExistence type="inferred from homology"/>
<feature type="transmembrane region" description="Helical" evidence="6">
    <location>
        <begin position="202"/>
        <end position="222"/>
    </location>
</feature>
<evidence type="ECO:0000256" key="4">
    <source>
        <dbReference type="ARBA" id="ARBA00022989"/>
    </source>
</evidence>
<keyword evidence="9" id="KW-1185">Reference proteome</keyword>
<comment type="subcellular location">
    <subcellularLocation>
        <location evidence="1">Endomembrane system</location>
        <topology evidence="1">Multi-pass membrane protein</topology>
    </subcellularLocation>
</comment>
<comment type="similarity">
    <text evidence="2">Belongs to the DRAM/TMEM150 family.</text>
</comment>
<dbReference type="InterPro" id="IPR019402">
    <property type="entry name" value="CWH43_N"/>
</dbReference>
<dbReference type="EMBL" id="OV121134">
    <property type="protein sequence ID" value="CAH0552920.1"/>
    <property type="molecule type" value="Genomic_DNA"/>
</dbReference>
<accession>A0A9P0FEM0</accession>
<dbReference type="Pfam" id="PF10277">
    <property type="entry name" value="Frag1"/>
    <property type="match status" value="1"/>
</dbReference>
<evidence type="ECO:0000256" key="5">
    <source>
        <dbReference type="ARBA" id="ARBA00023136"/>
    </source>
</evidence>
<keyword evidence="3 6" id="KW-0812">Transmembrane</keyword>
<feature type="transmembrane region" description="Helical" evidence="6">
    <location>
        <begin position="50"/>
        <end position="73"/>
    </location>
</feature>
<feature type="transmembrane region" description="Helical" evidence="6">
    <location>
        <begin position="12"/>
        <end position="30"/>
    </location>
</feature>
<evidence type="ECO:0000313" key="9">
    <source>
        <dbReference type="Proteomes" id="UP001154078"/>
    </source>
</evidence>
<dbReference type="AlphaFoldDB" id="A0A9P0FEM0"/>
<reference evidence="8" key="1">
    <citation type="submission" date="2021-12" db="EMBL/GenBank/DDBJ databases">
        <authorList>
            <person name="King R."/>
        </authorList>
    </citation>
    <scope>NUCLEOTIDE SEQUENCE</scope>
</reference>
<feature type="transmembrane region" description="Helical" evidence="6">
    <location>
        <begin position="158"/>
        <end position="182"/>
    </location>
</feature>
<evidence type="ECO:0000256" key="6">
    <source>
        <dbReference type="SAM" id="Phobius"/>
    </source>
</evidence>
<dbReference type="Proteomes" id="UP001154078">
    <property type="component" value="Chromosome 3"/>
</dbReference>
<keyword evidence="4 6" id="KW-1133">Transmembrane helix</keyword>
<sequence>MRHLNFRLHYWPILTTVWVIITYITSYALAVTKKDVSAMFPYISDTGAKPVESCIFGQMLNMGAMFMFICMFIRHKYIEMIFKNEKNYSPKILLINKWSFLFGLLGCFGMTIVANFQETANLTTHFFGASLTFLIGSVHFILQTFISWKTNISTFTKYMRLFISSIVLPLFITTLTSANLSMRKFHGKDKLTWGKNDGGYELHLVSTFTEWIMAISLNLYVLTYTNEFKNVKYDGVGFSARTRKRSINI</sequence>
<dbReference type="OrthoDB" id="191706at2759"/>
<protein>
    <recommendedName>
        <fullName evidence="7">CWH43-like N-terminal domain-containing protein</fullName>
    </recommendedName>
</protein>
<organism evidence="8 9">
    <name type="scientific">Brassicogethes aeneus</name>
    <name type="common">Rape pollen beetle</name>
    <name type="synonym">Meligethes aeneus</name>
    <dbReference type="NCBI Taxonomy" id="1431903"/>
    <lineage>
        <taxon>Eukaryota</taxon>
        <taxon>Metazoa</taxon>
        <taxon>Ecdysozoa</taxon>
        <taxon>Arthropoda</taxon>
        <taxon>Hexapoda</taxon>
        <taxon>Insecta</taxon>
        <taxon>Pterygota</taxon>
        <taxon>Neoptera</taxon>
        <taxon>Endopterygota</taxon>
        <taxon>Coleoptera</taxon>
        <taxon>Polyphaga</taxon>
        <taxon>Cucujiformia</taxon>
        <taxon>Nitidulidae</taxon>
        <taxon>Meligethinae</taxon>
        <taxon>Brassicogethes</taxon>
    </lineage>
</organism>
<dbReference type="PANTHER" id="PTHR21324:SF2">
    <property type="entry name" value="EG:22E5.9 PROTEIN"/>
    <property type="match status" value="1"/>
</dbReference>
<evidence type="ECO:0000256" key="3">
    <source>
        <dbReference type="ARBA" id="ARBA00022692"/>
    </source>
</evidence>
<evidence type="ECO:0000259" key="7">
    <source>
        <dbReference type="Pfam" id="PF10277"/>
    </source>
</evidence>